<evidence type="ECO:0000256" key="17">
    <source>
        <dbReference type="ARBA" id="ARBA00044770"/>
    </source>
</evidence>
<evidence type="ECO:0000256" key="7">
    <source>
        <dbReference type="ARBA" id="ARBA00022676"/>
    </source>
</evidence>
<evidence type="ECO:0000256" key="6">
    <source>
        <dbReference type="ARBA" id="ARBA00022670"/>
    </source>
</evidence>
<comment type="similarity">
    <text evidence="4">In the N-terminal section; belongs to the glycosyltransferase 51 family.</text>
</comment>
<dbReference type="SUPFAM" id="SSF56601">
    <property type="entry name" value="beta-lactamase/transpeptidase-like"/>
    <property type="match status" value="1"/>
</dbReference>
<evidence type="ECO:0000256" key="9">
    <source>
        <dbReference type="ARBA" id="ARBA00022692"/>
    </source>
</evidence>
<comment type="subcellular location">
    <subcellularLocation>
        <location evidence="1">Membrane</location>
    </subcellularLocation>
</comment>
<evidence type="ECO:0000256" key="12">
    <source>
        <dbReference type="ARBA" id="ARBA00022984"/>
    </source>
</evidence>
<evidence type="ECO:0000256" key="2">
    <source>
        <dbReference type="ARBA" id="ARBA00004752"/>
    </source>
</evidence>
<evidence type="ECO:0000259" key="20">
    <source>
        <dbReference type="Pfam" id="PF00905"/>
    </source>
</evidence>
<evidence type="ECO:0000256" key="11">
    <source>
        <dbReference type="ARBA" id="ARBA00022960"/>
    </source>
</evidence>
<proteinExistence type="inferred from homology"/>
<evidence type="ECO:0000256" key="10">
    <source>
        <dbReference type="ARBA" id="ARBA00022801"/>
    </source>
</evidence>
<dbReference type="InterPro" id="IPR036950">
    <property type="entry name" value="PBP_transglycosylase"/>
</dbReference>
<dbReference type="InterPro" id="IPR023346">
    <property type="entry name" value="Lysozyme-like_dom_sf"/>
</dbReference>
<dbReference type="GO" id="GO:0030288">
    <property type="term" value="C:outer membrane-bounded periplasmic space"/>
    <property type="evidence" value="ECO:0007669"/>
    <property type="project" value="TreeGrafter"/>
</dbReference>
<dbReference type="Gene3D" id="3.40.710.10">
    <property type="entry name" value="DD-peptidase/beta-lactamase superfamily"/>
    <property type="match status" value="1"/>
</dbReference>
<dbReference type="InterPro" id="IPR050396">
    <property type="entry name" value="Glycosyltr_51/Transpeptidase"/>
</dbReference>
<dbReference type="SUPFAM" id="SSF53955">
    <property type="entry name" value="Lysozyme-like"/>
    <property type="match status" value="1"/>
</dbReference>
<keyword evidence="14" id="KW-0472">Membrane</keyword>
<feature type="domain" description="Penicillin-binding protein transpeptidase" evidence="20">
    <location>
        <begin position="301"/>
        <end position="528"/>
    </location>
</feature>
<evidence type="ECO:0000256" key="1">
    <source>
        <dbReference type="ARBA" id="ARBA00004370"/>
    </source>
</evidence>
<reference evidence="22 23" key="1">
    <citation type="submission" date="2016-06" db="EMBL/GenBank/DDBJ databases">
        <title>Respiratory ammonification of nitrate coupled to the oxidation of elemental sulfur in deep-sea autotrophic thermophilic bacteria.</title>
        <authorList>
            <person name="Slobodkina G.B."/>
            <person name="Mardanov A.V."/>
            <person name="Ravin N.V."/>
            <person name="Frolova A.A."/>
            <person name="Viryasiv M.B."/>
            <person name="Chernyh N.A."/>
            <person name="Bonch-Osmolovskaya E.A."/>
            <person name="Slobodkin A.I."/>
        </authorList>
    </citation>
    <scope>NUCLEOTIDE SEQUENCE [LARGE SCALE GENOMIC DNA]</scope>
    <source>
        <strain evidence="22 23">S69</strain>
    </source>
</reference>
<evidence type="ECO:0000256" key="13">
    <source>
        <dbReference type="ARBA" id="ARBA00022989"/>
    </source>
</evidence>
<evidence type="ECO:0000256" key="14">
    <source>
        <dbReference type="ARBA" id="ARBA00023136"/>
    </source>
</evidence>
<dbReference type="GO" id="GO:0008658">
    <property type="term" value="F:penicillin binding"/>
    <property type="evidence" value="ECO:0007669"/>
    <property type="project" value="InterPro"/>
</dbReference>
<comment type="pathway">
    <text evidence="2">Cell wall biogenesis; peptidoglycan biosynthesis.</text>
</comment>
<keyword evidence="8" id="KW-0808">Transferase</keyword>
<keyword evidence="9" id="KW-0812">Transmembrane</keyword>
<dbReference type="PANTHER" id="PTHR32282">
    <property type="entry name" value="BINDING PROTEIN TRANSPEPTIDASE, PUTATIVE-RELATED"/>
    <property type="match status" value="1"/>
</dbReference>
<protein>
    <recommendedName>
        <fullName evidence="17">peptidoglycan glycosyltransferase</fullName>
        <ecNumber evidence="17">2.4.99.28</ecNumber>
    </recommendedName>
</protein>
<keyword evidence="13" id="KW-1133">Transmembrane helix</keyword>
<dbReference type="PATRIC" id="fig|1156395.6.peg.2389"/>
<dbReference type="GO" id="GO:0006508">
    <property type="term" value="P:proteolysis"/>
    <property type="evidence" value="ECO:0007669"/>
    <property type="project" value="UniProtKB-KW"/>
</dbReference>
<dbReference type="FunFam" id="1.10.3810.10:FF:000003">
    <property type="entry name" value="Penicillin-binding protein 1a"/>
    <property type="match status" value="1"/>
</dbReference>
<dbReference type="NCBIfam" id="TIGR02074">
    <property type="entry name" value="PBP_1a_fam"/>
    <property type="match status" value="1"/>
</dbReference>
<evidence type="ECO:0000259" key="21">
    <source>
        <dbReference type="Pfam" id="PF00912"/>
    </source>
</evidence>
<dbReference type="Pfam" id="PF00905">
    <property type="entry name" value="Transpeptidase"/>
    <property type="match status" value="1"/>
</dbReference>
<accession>A0A1B9F2W3</accession>
<dbReference type="AlphaFoldDB" id="A0A1B9F2W3"/>
<dbReference type="PANTHER" id="PTHR32282:SF33">
    <property type="entry name" value="PEPTIDOGLYCAN GLYCOSYLTRANSFERASE"/>
    <property type="match status" value="1"/>
</dbReference>
<evidence type="ECO:0000256" key="19">
    <source>
        <dbReference type="ARBA" id="ARBA00060592"/>
    </source>
</evidence>
<dbReference type="Pfam" id="PF00912">
    <property type="entry name" value="Transgly"/>
    <property type="match status" value="1"/>
</dbReference>
<keyword evidence="5" id="KW-0121">Carboxypeptidase</keyword>
<sequence length="644" mass="72855">MLLDLPEISSINSYRPKQVTEVLDRNGVPLAYWYEERRWVVPLSVMPEFLKDAFLAAEDARFYEHPGIDFLGIIRAFIKNIEAGTIIQGASTITQQVTRALLLSPERSWSRKIKEAILAWKIDHVLTKDEILEIYLNHIYLGEGAYGVEAASRTYFNKNVWDLTLSEAALLAGLTQAPSKYNPLKHFDRAKRRQLYVLRRMAEEGFITEEEMRDAIDEPIRFQKFKLDTPKGIEYFLQDLRKDLVRRYGEEELYTRGFIIKTTLDASLQERAYSEVQKGIKKLLSRHPEDKSLKKHVRAALLAMRAETGEVLAMVGGLDFSKNKFNLATQALIQPGSAFKPVVYSAAMERGLILPNTLLVDEPISLPGLDPENPWEPENFDQTYMGPITIRTALEHSRNVIAVKVARLVGVDAIRELAKKMGILSPIPRNLSIALGSQGVKLSELVQAYSTFPNLGKSVRPQLLLSIEDRSGNVLESFTPVKKQALSKVTSYEMLHLLEGVVQHGTGRRARALGVPVGGKTGTTNDYRDALFIGFTRDVVCGVWLGRDDRKSLGRLETGGRAACPVWTSFMKWTIDKSSEQMEFDVPQGIVVVPVNKRTGEIVTSLRDLNQKKNIVWEALPQSAVPEIKSSRFFRDFNLFFWQR</sequence>
<keyword evidence="11" id="KW-0133">Cell shape</keyword>
<dbReference type="EMBL" id="MAGO01000016">
    <property type="protein sequence ID" value="OCC14213.1"/>
    <property type="molecule type" value="Genomic_DNA"/>
</dbReference>
<keyword evidence="12" id="KW-0573">Peptidoglycan synthesis</keyword>
<comment type="catalytic activity">
    <reaction evidence="18">
        <text>[GlcNAc-(1-&gt;4)-Mur2Ac(oyl-L-Ala-gamma-D-Glu-L-Lys-D-Ala-D-Ala)](n)-di-trans,octa-cis-undecaprenyl diphosphate + beta-D-GlcNAc-(1-&gt;4)-Mur2Ac(oyl-L-Ala-gamma-D-Glu-L-Lys-D-Ala-D-Ala)-di-trans,octa-cis-undecaprenyl diphosphate = [GlcNAc-(1-&gt;4)-Mur2Ac(oyl-L-Ala-gamma-D-Glu-L-Lys-D-Ala-D-Ala)](n+1)-di-trans,octa-cis-undecaprenyl diphosphate + di-trans,octa-cis-undecaprenyl diphosphate + H(+)</text>
        <dbReference type="Rhea" id="RHEA:23708"/>
        <dbReference type="Rhea" id="RHEA-COMP:9602"/>
        <dbReference type="Rhea" id="RHEA-COMP:9603"/>
        <dbReference type="ChEBI" id="CHEBI:15378"/>
        <dbReference type="ChEBI" id="CHEBI:58405"/>
        <dbReference type="ChEBI" id="CHEBI:60033"/>
        <dbReference type="ChEBI" id="CHEBI:78435"/>
        <dbReference type="EC" id="2.4.99.28"/>
    </reaction>
</comment>
<evidence type="ECO:0000256" key="16">
    <source>
        <dbReference type="ARBA" id="ARBA00023316"/>
    </source>
</evidence>
<evidence type="ECO:0000313" key="23">
    <source>
        <dbReference type="Proteomes" id="UP000093080"/>
    </source>
</evidence>
<gene>
    <name evidence="22" type="ORF">DBT_2355</name>
</gene>
<dbReference type="GO" id="GO:0016020">
    <property type="term" value="C:membrane"/>
    <property type="evidence" value="ECO:0007669"/>
    <property type="project" value="UniProtKB-SubCell"/>
</dbReference>
<dbReference type="GO" id="GO:0008360">
    <property type="term" value="P:regulation of cell shape"/>
    <property type="evidence" value="ECO:0007669"/>
    <property type="project" value="UniProtKB-KW"/>
</dbReference>
<keyword evidence="6" id="KW-0645">Protease</keyword>
<dbReference type="GO" id="GO:0071555">
    <property type="term" value="P:cell wall organization"/>
    <property type="evidence" value="ECO:0007669"/>
    <property type="project" value="UniProtKB-KW"/>
</dbReference>
<dbReference type="GO" id="GO:0008955">
    <property type="term" value="F:peptidoglycan glycosyltransferase activity"/>
    <property type="evidence" value="ECO:0007669"/>
    <property type="project" value="UniProtKB-EC"/>
</dbReference>
<comment type="similarity">
    <text evidence="3">In the C-terminal section; belongs to the transpeptidase family.</text>
</comment>
<keyword evidence="15" id="KW-0511">Multifunctional enzyme</keyword>
<dbReference type="GO" id="GO:0009252">
    <property type="term" value="P:peptidoglycan biosynthetic process"/>
    <property type="evidence" value="ECO:0007669"/>
    <property type="project" value="UniProtKB-UniPathway"/>
</dbReference>
<comment type="caution">
    <text evidence="22">The sequence shown here is derived from an EMBL/GenBank/DDBJ whole genome shotgun (WGS) entry which is preliminary data.</text>
</comment>
<evidence type="ECO:0000256" key="18">
    <source>
        <dbReference type="ARBA" id="ARBA00049902"/>
    </source>
</evidence>
<keyword evidence="7" id="KW-0328">Glycosyltransferase</keyword>
<evidence type="ECO:0000256" key="4">
    <source>
        <dbReference type="ARBA" id="ARBA00007739"/>
    </source>
</evidence>
<dbReference type="InterPro" id="IPR001264">
    <property type="entry name" value="Glyco_trans_51"/>
</dbReference>
<evidence type="ECO:0000256" key="5">
    <source>
        <dbReference type="ARBA" id="ARBA00022645"/>
    </source>
</evidence>
<evidence type="ECO:0000256" key="15">
    <source>
        <dbReference type="ARBA" id="ARBA00023268"/>
    </source>
</evidence>
<evidence type="ECO:0000256" key="8">
    <source>
        <dbReference type="ARBA" id="ARBA00022679"/>
    </source>
</evidence>
<evidence type="ECO:0000256" key="3">
    <source>
        <dbReference type="ARBA" id="ARBA00007090"/>
    </source>
</evidence>
<dbReference type="GO" id="GO:0004180">
    <property type="term" value="F:carboxypeptidase activity"/>
    <property type="evidence" value="ECO:0007669"/>
    <property type="project" value="UniProtKB-KW"/>
</dbReference>
<dbReference type="Gene3D" id="1.10.3810.10">
    <property type="entry name" value="Biosynthetic peptidoglycan transglycosylase-like"/>
    <property type="match status" value="1"/>
</dbReference>
<dbReference type="InterPro" id="IPR012338">
    <property type="entry name" value="Beta-lactam/transpept-like"/>
</dbReference>
<name>A0A1B9F2W3_9BACT</name>
<keyword evidence="23" id="KW-1185">Reference proteome</keyword>
<keyword evidence="10" id="KW-0378">Hydrolase</keyword>
<dbReference type="UniPathway" id="UPA00219"/>
<dbReference type="STRING" id="1156395.DBT_2355"/>
<dbReference type="Proteomes" id="UP000093080">
    <property type="component" value="Unassembled WGS sequence"/>
</dbReference>
<dbReference type="EC" id="2.4.99.28" evidence="17"/>
<dbReference type="InterPro" id="IPR001460">
    <property type="entry name" value="PCN-bd_Tpept"/>
</dbReference>
<keyword evidence="16" id="KW-0961">Cell wall biogenesis/degradation</keyword>
<evidence type="ECO:0000313" key="22">
    <source>
        <dbReference type="EMBL" id="OCC14213.1"/>
    </source>
</evidence>
<comment type="pathway">
    <text evidence="19">Glycan biosynthesis.</text>
</comment>
<feature type="domain" description="Glycosyl transferase family 51" evidence="21">
    <location>
        <begin position="32"/>
        <end position="201"/>
    </location>
</feature>
<organism evidence="22 23">
    <name type="scientific">Dissulfuribacter thermophilus</name>
    <dbReference type="NCBI Taxonomy" id="1156395"/>
    <lineage>
        <taxon>Bacteria</taxon>
        <taxon>Pseudomonadati</taxon>
        <taxon>Thermodesulfobacteriota</taxon>
        <taxon>Dissulfuribacteria</taxon>
        <taxon>Dissulfuribacterales</taxon>
        <taxon>Dissulfuribacteraceae</taxon>
        <taxon>Dissulfuribacter</taxon>
    </lineage>
</organism>